<keyword evidence="3" id="KW-0813">Transport</keyword>
<dbReference type="GO" id="GO:1904680">
    <property type="term" value="F:peptide transmembrane transporter activity"/>
    <property type="evidence" value="ECO:0007669"/>
    <property type="project" value="TreeGrafter"/>
</dbReference>
<dbReference type="GO" id="GO:0015833">
    <property type="term" value="P:peptide transport"/>
    <property type="evidence" value="ECO:0007669"/>
    <property type="project" value="TreeGrafter"/>
</dbReference>
<dbReference type="RefSeq" id="WP_091522669.1">
    <property type="nucleotide sequence ID" value="NZ_LT629772.1"/>
</dbReference>
<reference evidence="6 7" key="1">
    <citation type="submission" date="2016-10" db="EMBL/GenBank/DDBJ databases">
        <authorList>
            <person name="de Groot N.N."/>
        </authorList>
    </citation>
    <scope>NUCLEOTIDE SEQUENCE [LARGE SCALE GENOMIC DNA]</scope>
    <source>
        <strain evidence="6 7">DSM 21800</strain>
    </source>
</reference>
<evidence type="ECO:0000313" key="6">
    <source>
        <dbReference type="EMBL" id="SDS34015.1"/>
    </source>
</evidence>
<dbReference type="PANTHER" id="PTHR30290">
    <property type="entry name" value="PERIPLASMIC BINDING COMPONENT OF ABC TRANSPORTER"/>
    <property type="match status" value="1"/>
</dbReference>
<dbReference type="AlphaFoldDB" id="A0A1H1REA4"/>
<dbReference type="SUPFAM" id="SSF53850">
    <property type="entry name" value="Periplasmic binding protein-like II"/>
    <property type="match status" value="1"/>
</dbReference>
<keyword evidence="4" id="KW-0732">Signal</keyword>
<dbReference type="InterPro" id="IPR030678">
    <property type="entry name" value="Peptide/Ni-bd"/>
</dbReference>
<proteinExistence type="inferred from homology"/>
<dbReference type="PROSITE" id="PS51257">
    <property type="entry name" value="PROKAR_LIPOPROTEIN"/>
    <property type="match status" value="1"/>
</dbReference>
<protein>
    <submittedName>
        <fullName evidence="6">Peptide/nickel transport system substrate-binding protein</fullName>
    </submittedName>
</protein>
<evidence type="ECO:0000313" key="7">
    <source>
        <dbReference type="Proteomes" id="UP000199103"/>
    </source>
</evidence>
<dbReference type="PANTHER" id="PTHR30290:SF10">
    <property type="entry name" value="PERIPLASMIC OLIGOPEPTIDE-BINDING PROTEIN-RELATED"/>
    <property type="match status" value="1"/>
</dbReference>
<keyword evidence="7" id="KW-1185">Reference proteome</keyword>
<dbReference type="Proteomes" id="UP000199103">
    <property type="component" value="Chromosome I"/>
</dbReference>
<gene>
    <name evidence="6" type="ORF">SAMN04489812_1615</name>
</gene>
<dbReference type="OrthoDB" id="9046151at2"/>
<dbReference type="Gene3D" id="3.10.105.10">
    <property type="entry name" value="Dipeptide-binding Protein, Domain 3"/>
    <property type="match status" value="1"/>
</dbReference>
<dbReference type="GO" id="GO:0043190">
    <property type="term" value="C:ATP-binding cassette (ABC) transporter complex"/>
    <property type="evidence" value="ECO:0007669"/>
    <property type="project" value="InterPro"/>
</dbReference>
<dbReference type="InterPro" id="IPR039424">
    <property type="entry name" value="SBP_5"/>
</dbReference>
<dbReference type="PIRSF" id="PIRSF002741">
    <property type="entry name" value="MppA"/>
    <property type="match status" value="1"/>
</dbReference>
<evidence type="ECO:0000259" key="5">
    <source>
        <dbReference type="Pfam" id="PF00496"/>
    </source>
</evidence>
<sequence length="525" mass="55508">MGVKRRTVLGGLAALAVGGAVTGCNSDSGVSGGSGGGSGGAKALVVDDQFDVKTIDPARQFEPTGSTLDQQIYQQALTFTGTDVKKVQPDICSYQISSDNKIVTLKIEGKHTFSDGTEVTADDIVFSYQRVQGIKGNPSFMLDGVTVEKVDDSTVKLTSEAPNPQLPYILPNASLSIVNSKVVKQNGGTTGTDDKAEQFLNEKSQGSGAYMVESYNAQSKITLKPNPHYAGDKPVYGRIVMENVTADSQKVNLLGGTAQIATGIAPDEIASLDTSKAQLIKGTSTTTIFLWFNADPKYGKAVSDVHFVNAMRHAVDYQEVLKVAGVGSVQPGGLVPVSFLGALESDEANSYDAAEAKRELAASPYNGEPITVLYSNDVGYSLDEVAQTVQAQVKKVGINLKLAPQPSATSLDRFRSGKQQAGIAYWGADYPDPADYLVFAPGQSVAVRAAWTPARGKAAAALAKKAAAITDNDDRAAAYQELQREFNRSGPWIPLYQPPAVTVAAPTLKNVVDNPATGILYRNIT</sequence>
<organism evidence="6 7">
    <name type="scientific">Microlunatus soli</name>
    <dbReference type="NCBI Taxonomy" id="630515"/>
    <lineage>
        <taxon>Bacteria</taxon>
        <taxon>Bacillati</taxon>
        <taxon>Actinomycetota</taxon>
        <taxon>Actinomycetes</taxon>
        <taxon>Propionibacteriales</taxon>
        <taxon>Propionibacteriaceae</taxon>
        <taxon>Microlunatus</taxon>
    </lineage>
</organism>
<evidence type="ECO:0000256" key="4">
    <source>
        <dbReference type="ARBA" id="ARBA00022729"/>
    </source>
</evidence>
<dbReference type="GO" id="GO:0042597">
    <property type="term" value="C:periplasmic space"/>
    <property type="evidence" value="ECO:0007669"/>
    <property type="project" value="UniProtKB-ARBA"/>
</dbReference>
<accession>A0A1H1REA4</accession>
<evidence type="ECO:0000256" key="3">
    <source>
        <dbReference type="ARBA" id="ARBA00022448"/>
    </source>
</evidence>
<dbReference type="STRING" id="630515.SAMN04489812_1615"/>
<dbReference type="Gene3D" id="3.90.76.10">
    <property type="entry name" value="Dipeptide-binding Protein, Domain 1"/>
    <property type="match status" value="1"/>
</dbReference>
<feature type="domain" description="Solute-binding protein family 5" evidence="5">
    <location>
        <begin position="87"/>
        <end position="438"/>
    </location>
</feature>
<evidence type="ECO:0000256" key="2">
    <source>
        <dbReference type="ARBA" id="ARBA00005695"/>
    </source>
</evidence>
<comment type="similarity">
    <text evidence="2">Belongs to the bacterial solute-binding protein 5 family.</text>
</comment>
<name>A0A1H1REA4_9ACTN</name>
<dbReference type="CDD" id="cd08512">
    <property type="entry name" value="PBP2_NikA_DppA_OppA_like_7"/>
    <property type="match status" value="1"/>
</dbReference>
<comment type="subcellular location">
    <subcellularLocation>
        <location evidence="1">Cell envelope</location>
    </subcellularLocation>
</comment>
<dbReference type="Gene3D" id="3.40.190.10">
    <property type="entry name" value="Periplasmic binding protein-like II"/>
    <property type="match status" value="1"/>
</dbReference>
<dbReference type="GO" id="GO:0030313">
    <property type="term" value="C:cell envelope"/>
    <property type="evidence" value="ECO:0007669"/>
    <property type="project" value="UniProtKB-SubCell"/>
</dbReference>
<dbReference type="Pfam" id="PF00496">
    <property type="entry name" value="SBP_bac_5"/>
    <property type="match status" value="1"/>
</dbReference>
<dbReference type="InterPro" id="IPR000914">
    <property type="entry name" value="SBP_5_dom"/>
</dbReference>
<evidence type="ECO:0000256" key="1">
    <source>
        <dbReference type="ARBA" id="ARBA00004196"/>
    </source>
</evidence>
<dbReference type="EMBL" id="LT629772">
    <property type="protein sequence ID" value="SDS34015.1"/>
    <property type="molecule type" value="Genomic_DNA"/>
</dbReference>